<dbReference type="InterPro" id="IPR002900">
    <property type="entry name" value="DUF38/FTH_CAE_spp"/>
</dbReference>
<reference evidence="2 3" key="1">
    <citation type="submission" date="2019-12" db="EMBL/GenBank/DDBJ databases">
        <title>Chromosome-level assembly of the Caenorhabditis remanei genome.</title>
        <authorList>
            <person name="Teterina A.A."/>
            <person name="Willis J.H."/>
            <person name="Phillips P.C."/>
        </authorList>
    </citation>
    <scope>NUCLEOTIDE SEQUENCE [LARGE SCALE GENOMIC DNA]</scope>
    <source>
        <strain evidence="2 3">PX506</strain>
        <tissue evidence="2">Whole organism</tissue>
    </source>
</reference>
<accession>A0A6A5H2D6</accession>
<dbReference type="EMBL" id="WUAV01000003">
    <property type="protein sequence ID" value="KAF1760986.1"/>
    <property type="molecule type" value="Genomic_DNA"/>
</dbReference>
<dbReference type="Pfam" id="PF17906">
    <property type="entry name" value="HTH_48"/>
    <property type="match status" value="1"/>
</dbReference>
<dbReference type="Pfam" id="PF01827">
    <property type="entry name" value="FTH"/>
    <property type="match status" value="1"/>
</dbReference>
<protein>
    <recommendedName>
        <fullName evidence="1">F-box domain-containing protein</fullName>
    </recommendedName>
</protein>
<dbReference type="InterPro" id="IPR041426">
    <property type="entry name" value="Mos1_HTH"/>
</dbReference>
<dbReference type="PANTHER" id="PTHR23015">
    <property type="entry name" value="UNCHARACTERIZED C.ELEGANS PROTEIN"/>
    <property type="match status" value="1"/>
</dbReference>
<dbReference type="CDD" id="cd22150">
    <property type="entry name" value="F-box_CeFBXA-like"/>
    <property type="match status" value="1"/>
</dbReference>
<gene>
    <name evidence="2" type="ORF">GCK72_009239</name>
</gene>
<dbReference type="RefSeq" id="XP_053586859.1">
    <property type="nucleotide sequence ID" value="XM_053727282.1"/>
</dbReference>
<dbReference type="Proteomes" id="UP000483820">
    <property type="component" value="Chromosome III"/>
</dbReference>
<evidence type="ECO:0000259" key="1">
    <source>
        <dbReference type="SMART" id="SM00256"/>
    </source>
</evidence>
<name>A0A6A5H2D6_CAERE</name>
<dbReference type="SMART" id="SM00256">
    <property type="entry name" value="FBOX"/>
    <property type="match status" value="1"/>
</dbReference>
<dbReference type="Pfam" id="PF00646">
    <property type="entry name" value="F-box"/>
    <property type="match status" value="1"/>
</dbReference>
<evidence type="ECO:0000313" key="2">
    <source>
        <dbReference type="EMBL" id="KAF1760986.1"/>
    </source>
</evidence>
<sequence length="412" mass="48773">MTYFYWEFPTDLSIDRRVLVLYDISQWKTVEKSYESFEKLCITLGIENISFSDFEWWFDHFTKENYYRIIDGRCVQSDVINGKSQEKSYNDLREAFGDVDEKSHSYWYKEFERQKHQVTFSKLPIDIVVKIVEKCDLRSHVKLRKVSQGLRIVVDRIKPPITEIEVKCMANDVFVCFNKESLMSTDSPWKRLLALSMIHNKKYVRIDPADLVNALIHPKLRLNFFRFQTNFSWTDVLQRLSIQIHVKHCSIGVLKEEYILEILRILRPGSLEKLTIESDLGLPLIDQRANMLYRQSIFEKVVQMDQWKRAKHVEIIRRLSLPIENFFHLTTFETHLPSISVEMLTKMISALSKSSNFEYCFVTTKERMDSGSIERELNLQDADDWGIHHIPNTNLSVKVFDHLHGFKLTKNV</sequence>
<dbReference type="AlphaFoldDB" id="A0A6A5H2D6"/>
<organism evidence="2 3">
    <name type="scientific">Caenorhabditis remanei</name>
    <name type="common">Caenorhabditis vulgaris</name>
    <dbReference type="NCBI Taxonomy" id="31234"/>
    <lineage>
        <taxon>Eukaryota</taxon>
        <taxon>Metazoa</taxon>
        <taxon>Ecdysozoa</taxon>
        <taxon>Nematoda</taxon>
        <taxon>Chromadorea</taxon>
        <taxon>Rhabditida</taxon>
        <taxon>Rhabditina</taxon>
        <taxon>Rhabditomorpha</taxon>
        <taxon>Rhabditoidea</taxon>
        <taxon>Rhabditidae</taxon>
        <taxon>Peloderinae</taxon>
        <taxon>Caenorhabditis</taxon>
    </lineage>
</organism>
<dbReference type="CTD" id="78774866"/>
<evidence type="ECO:0000313" key="3">
    <source>
        <dbReference type="Proteomes" id="UP000483820"/>
    </source>
</evidence>
<dbReference type="GO" id="GO:0045087">
    <property type="term" value="P:innate immune response"/>
    <property type="evidence" value="ECO:0007669"/>
    <property type="project" value="TreeGrafter"/>
</dbReference>
<dbReference type="PANTHER" id="PTHR23015:SF4">
    <property type="entry name" value="DUF38 DOMAIN-CONTAINING PROTEIN-RELATED"/>
    <property type="match status" value="1"/>
</dbReference>
<feature type="domain" description="F-box" evidence="1">
    <location>
        <begin position="123"/>
        <end position="163"/>
    </location>
</feature>
<comment type="caution">
    <text evidence="2">The sequence shown here is derived from an EMBL/GenBank/DDBJ whole genome shotgun (WGS) entry which is preliminary data.</text>
</comment>
<dbReference type="KEGG" id="crq:GCK72_009239"/>
<proteinExistence type="predicted"/>
<dbReference type="GeneID" id="78774866"/>
<dbReference type="InterPro" id="IPR001810">
    <property type="entry name" value="F-box_dom"/>
</dbReference>
<dbReference type="InterPro" id="IPR040161">
    <property type="entry name" value="FB224"/>
</dbReference>